<organism evidence="9">
    <name type="scientific">Dunaliella tertiolecta</name>
    <name type="common">Green alga</name>
    <dbReference type="NCBI Taxonomy" id="3047"/>
    <lineage>
        <taxon>Eukaryota</taxon>
        <taxon>Viridiplantae</taxon>
        <taxon>Chlorophyta</taxon>
        <taxon>core chlorophytes</taxon>
        <taxon>Chlorophyceae</taxon>
        <taxon>CS clade</taxon>
        <taxon>Chlamydomonadales</taxon>
        <taxon>Dunaliellaceae</taxon>
        <taxon>Dunaliella</taxon>
    </lineage>
</organism>
<dbReference type="PANTHER" id="PTHR12709:SF1">
    <property type="entry name" value="DNA-DIRECTED RNA POLYMERASE III SUBUNIT RPC8"/>
    <property type="match status" value="1"/>
</dbReference>
<comment type="similarity">
    <text evidence="2">Belongs to the eukaryotic RPB7/RPC8 RNA polymerase subunit family.</text>
</comment>
<keyword evidence="5" id="KW-0539">Nucleus</keyword>
<evidence type="ECO:0000256" key="3">
    <source>
        <dbReference type="ARBA" id="ARBA00022478"/>
    </source>
</evidence>
<dbReference type="Pfam" id="PF03876">
    <property type="entry name" value="SHS2_Rpb7-N"/>
    <property type="match status" value="1"/>
</dbReference>
<dbReference type="Gene3D" id="3.30.1490.120">
    <property type="entry name" value="RNA polymerase Rpb7-like, N-terminal domain"/>
    <property type="match status" value="1"/>
</dbReference>
<dbReference type="CDD" id="cd04330">
    <property type="entry name" value="RNAP_III_Rpc25_N"/>
    <property type="match status" value="1"/>
</dbReference>
<evidence type="ECO:0000256" key="5">
    <source>
        <dbReference type="ARBA" id="ARBA00023242"/>
    </source>
</evidence>
<evidence type="ECO:0000259" key="8">
    <source>
        <dbReference type="Pfam" id="PF08292"/>
    </source>
</evidence>
<dbReference type="GO" id="GO:0006384">
    <property type="term" value="P:transcription initiation at RNA polymerase III promoter"/>
    <property type="evidence" value="ECO:0007669"/>
    <property type="project" value="TreeGrafter"/>
</dbReference>
<dbReference type="InterPro" id="IPR013238">
    <property type="entry name" value="RNA_pol_III_Rbc25"/>
</dbReference>
<dbReference type="SUPFAM" id="SSF50249">
    <property type="entry name" value="Nucleic acid-binding proteins"/>
    <property type="match status" value="1"/>
</dbReference>
<gene>
    <name evidence="9" type="ORF">DTER00134_LOCUS16238</name>
</gene>
<keyword evidence="3" id="KW-0240">DNA-directed RNA polymerase</keyword>
<evidence type="ECO:0000256" key="4">
    <source>
        <dbReference type="ARBA" id="ARBA00023163"/>
    </source>
</evidence>
<proteinExistence type="inferred from homology"/>
<reference evidence="9" key="1">
    <citation type="submission" date="2021-01" db="EMBL/GenBank/DDBJ databases">
        <authorList>
            <person name="Corre E."/>
            <person name="Pelletier E."/>
            <person name="Niang G."/>
            <person name="Scheremetjew M."/>
            <person name="Finn R."/>
            <person name="Kale V."/>
            <person name="Holt S."/>
            <person name="Cochrane G."/>
            <person name="Meng A."/>
            <person name="Brown T."/>
            <person name="Cohen L."/>
        </authorList>
    </citation>
    <scope>NUCLEOTIDE SEQUENCE</scope>
    <source>
        <strain evidence="9">CCMP1320</strain>
    </source>
</reference>
<feature type="domain" description="RNA polymerase III subunit Rpc25" evidence="8">
    <location>
        <begin position="83"/>
        <end position="199"/>
    </location>
</feature>
<dbReference type="Gene3D" id="2.40.50.140">
    <property type="entry name" value="Nucleic acid-binding proteins"/>
    <property type="match status" value="1"/>
</dbReference>
<accession>A0A7S3R365</accession>
<dbReference type="EMBL" id="HBIP01026884">
    <property type="protein sequence ID" value="CAE0501165.1"/>
    <property type="molecule type" value="Transcribed_RNA"/>
</dbReference>
<dbReference type="InterPro" id="IPR005576">
    <property type="entry name" value="Rpb7-like_N"/>
</dbReference>
<dbReference type="FunFam" id="2.40.50.140:FF:000221">
    <property type="entry name" value="DNA-directed RNA polymerase III subunit"/>
    <property type="match status" value="1"/>
</dbReference>
<dbReference type="InterPro" id="IPR036898">
    <property type="entry name" value="RNA_pol_Rpb7-like_N_sf"/>
</dbReference>
<feature type="domain" description="RNA polymerase Rpb7-like N-terminal" evidence="7">
    <location>
        <begin position="11"/>
        <end position="64"/>
    </location>
</feature>
<evidence type="ECO:0000313" key="9">
    <source>
        <dbReference type="EMBL" id="CAE0501165.1"/>
    </source>
</evidence>
<protein>
    <recommendedName>
        <fullName evidence="6">RNA polymerase III subunit C25</fullName>
    </recommendedName>
</protein>
<evidence type="ECO:0000256" key="1">
    <source>
        <dbReference type="ARBA" id="ARBA00004123"/>
    </source>
</evidence>
<dbReference type="InterPro" id="IPR045113">
    <property type="entry name" value="Rpb7-like"/>
</dbReference>
<evidence type="ECO:0000256" key="6">
    <source>
        <dbReference type="ARBA" id="ARBA00077605"/>
    </source>
</evidence>
<dbReference type="AlphaFoldDB" id="A0A7S3R365"/>
<dbReference type="SUPFAM" id="SSF88798">
    <property type="entry name" value="N-terminal, heterodimerisation domain of RBP7 (RpoE)"/>
    <property type="match status" value="1"/>
</dbReference>
<sequence length="210" mass="23615">MFLLSVVDEEIRVEPKDLCKTPLEAVTEVIQARFLDKVVPNLGLVVTLYDVQSLEGGFVYPNDGAAFFKVRFRLVVFRPFVGEVITGRLAGSTKEGVYVSLEFFHDVHIPEHALQDPSFFNEAEKLWVWKFDGNDMFMDLGEKVRFKVRSVRFNAPPTPIQLQQASEEDKLIGTSARPFAPMVVVGDMNGDGLGLLSWWGGGEEEEEEAE</sequence>
<name>A0A7S3R365_DUNTE</name>
<dbReference type="GO" id="GO:0005666">
    <property type="term" value="C:RNA polymerase III complex"/>
    <property type="evidence" value="ECO:0007669"/>
    <property type="project" value="TreeGrafter"/>
</dbReference>
<keyword evidence="4" id="KW-0804">Transcription</keyword>
<dbReference type="InterPro" id="IPR012340">
    <property type="entry name" value="NA-bd_OB-fold"/>
</dbReference>
<dbReference type="PANTHER" id="PTHR12709">
    <property type="entry name" value="DNA-DIRECTED RNA POLYMERASE II, III"/>
    <property type="match status" value="1"/>
</dbReference>
<comment type="subcellular location">
    <subcellularLocation>
        <location evidence="1">Nucleus</location>
    </subcellularLocation>
</comment>
<evidence type="ECO:0000256" key="2">
    <source>
        <dbReference type="ARBA" id="ARBA00009307"/>
    </source>
</evidence>
<evidence type="ECO:0000259" key="7">
    <source>
        <dbReference type="Pfam" id="PF03876"/>
    </source>
</evidence>
<dbReference type="Pfam" id="PF08292">
    <property type="entry name" value="RNA_pol_Rbc25"/>
    <property type="match status" value="1"/>
</dbReference>